<sequence>MVAAWLISYGCAMMLQRVSEGVGRDNQPVVRVVRRSVGQWFDPLMAMSFPSLLGLYGRETTYSYAHDTGIFAEYLLLAVLVVASGAQFRIIIRAARRRGQVSVSQDKKPDYGKINKWSDR</sequence>
<reference evidence="3 4" key="1">
    <citation type="submission" date="2023-02" db="EMBL/GenBank/DDBJ databases">
        <title>Genome sequence of Lacticaseibacillus sp. KACC 23028.</title>
        <authorList>
            <person name="Kim S."/>
            <person name="Heo J."/>
            <person name="Kwon S.-W."/>
        </authorList>
    </citation>
    <scope>NUCLEOTIDE SEQUENCE [LARGE SCALE GENOMIC DNA]</scope>
    <source>
        <strain evidence="3 4">KACC 23028</strain>
    </source>
</reference>
<keyword evidence="2" id="KW-1133">Transmembrane helix</keyword>
<proteinExistence type="predicted"/>
<feature type="region of interest" description="Disordered" evidence="1">
    <location>
        <begin position="98"/>
        <end position="120"/>
    </location>
</feature>
<feature type="compositionally biased region" description="Basic and acidic residues" evidence="1">
    <location>
        <begin position="105"/>
        <end position="120"/>
    </location>
</feature>
<keyword evidence="4" id="KW-1185">Reference proteome</keyword>
<evidence type="ECO:0000313" key="3">
    <source>
        <dbReference type="EMBL" id="WDF82625.1"/>
    </source>
</evidence>
<accession>A0ABY7WTZ1</accession>
<organism evidence="3 4">
    <name type="scientific">Lacticaseibacillus pabuli</name>
    <dbReference type="NCBI Taxonomy" id="3025672"/>
    <lineage>
        <taxon>Bacteria</taxon>
        <taxon>Bacillati</taxon>
        <taxon>Bacillota</taxon>
        <taxon>Bacilli</taxon>
        <taxon>Lactobacillales</taxon>
        <taxon>Lactobacillaceae</taxon>
        <taxon>Lacticaseibacillus</taxon>
    </lineage>
</organism>
<name>A0ABY7WTZ1_9LACO</name>
<dbReference type="Proteomes" id="UP001220377">
    <property type="component" value="Chromosome"/>
</dbReference>
<gene>
    <name evidence="3" type="ORF">PQ472_12140</name>
</gene>
<evidence type="ECO:0000256" key="2">
    <source>
        <dbReference type="SAM" id="Phobius"/>
    </source>
</evidence>
<feature type="transmembrane region" description="Helical" evidence="2">
    <location>
        <begin position="70"/>
        <end position="92"/>
    </location>
</feature>
<evidence type="ECO:0000256" key="1">
    <source>
        <dbReference type="SAM" id="MobiDB-lite"/>
    </source>
</evidence>
<dbReference type="EMBL" id="CP117884">
    <property type="protein sequence ID" value="WDF82625.1"/>
    <property type="molecule type" value="Genomic_DNA"/>
</dbReference>
<protein>
    <submittedName>
        <fullName evidence="3">Uncharacterized protein</fullName>
    </submittedName>
</protein>
<evidence type="ECO:0000313" key="4">
    <source>
        <dbReference type="Proteomes" id="UP001220377"/>
    </source>
</evidence>
<keyword evidence="2" id="KW-0472">Membrane</keyword>
<keyword evidence="2" id="KW-0812">Transmembrane</keyword>
<dbReference type="RefSeq" id="WP_274260229.1">
    <property type="nucleotide sequence ID" value="NZ_CP117884.1"/>
</dbReference>